<dbReference type="eggNOG" id="COG0612">
    <property type="taxonomic scope" value="Bacteria"/>
</dbReference>
<dbReference type="EMBL" id="JQBZ01000025">
    <property type="protein sequence ID" value="KRN89061.1"/>
    <property type="molecule type" value="Genomic_DNA"/>
</dbReference>
<feature type="domain" description="Peptidase M16 N-terminal" evidence="1">
    <location>
        <begin position="62"/>
        <end position="176"/>
    </location>
</feature>
<feature type="domain" description="Peptidase M16 C-terminal" evidence="2">
    <location>
        <begin position="183"/>
        <end position="363"/>
    </location>
</feature>
<dbReference type="InterPro" id="IPR007863">
    <property type="entry name" value="Peptidase_M16_C"/>
</dbReference>
<dbReference type="InterPro" id="IPR050361">
    <property type="entry name" value="MPP/UQCRC_Complex"/>
</dbReference>
<dbReference type="AlphaFoldDB" id="A0A0R2KNS2"/>
<sequence length="433" mass="49491">MKDLATTVRFGETIYTLKLPNGLTVNLLARPQYHKTYGVLTTNYGSVDTTFIPEGQNEPVTYPAGIAHFLEHKMFDKEDYDAFDLFGKYGADSNAFTSYTRTSYMFSTTENAQACVTTLLDFVQTPYFTDEKVNKEKGIIDQEIKMYEDNPNWGLFSGIVKNMYPQTPLALDIAGTSQSIQEITAQDLNECYAHFYRPENMNLFLVGNFIVDDMISLIEENQAEKEFPPLTSPQYQFDYTKTDLLPYRMEERDIQQPKTIIGIKGLDQVPAGRAGLFYYFKIEILMQLLYSESTPQYLAMYNQGVIDDSFDYDFLLERGFHFATIYGNTKDPQAFVKQVIQIAENAVETIQNQTEAFELAKKELVGRLITSLDSLESIANNYEGELFAGATLFDVIPLIEKMELNEVVEVAQQFIKEEAISVYQIFPKEDDIQ</sequence>
<protein>
    <submittedName>
        <fullName evidence="3">M16 family peptidase</fullName>
    </submittedName>
</protein>
<organism evidence="3 4">
    <name type="scientific">Ligilactobacillus ceti DSM 22408</name>
    <dbReference type="NCBI Taxonomy" id="1122146"/>
    <lineage>
        <taxon>Bacteria</taxon>
        <taxon>Bacillati</taxon>
        <taxon>Bacillota</taxon>
        <taxon>Bacilli</taxon>
        <taxon>Lactobacillales</taxon>
        <taxon>Lactobacillaceae</taxon>
        <taxon>Ligilactobacillus</taxon>
    </lineage>
</organism>
<reference evidence="3 4" key="1">
    <citation type="journal article" date="2015" name="Genome Announc.">
        <title>Expanding the biotechnology potential of lactobacilli through comparative genomics of 213 strains and associated genera.</title>
        <authorList>
            <person name="Sun Z."/>
            <person name="Harris H.M."/>
            <person name="McCann A."/>
            <person name="Guo C."/>
            <person name="Argimon S."/>
            <person name="Zhang W."/>
            <person name="Yang X."/>
            <person name="Jeffery I.B."/>
            <person name="Cooney J.C."/>
            <person name="Kagawa T.F."/>
            <person name="Liu W."/>
            <person name="Song Y."/>
            <person name="Salvetti E."/>
            <person name="Wrobel A."/>
            <person name="Rasinkangas P."/>
            <person name="Parkhill J."/>
            <person name="Rea M.C."/>
            <person name="O'Sullivan O."/>
            <person name="Ritari J."/>
            <person name="Douillard F.P."/>
            <person name="Paul Ross R."/>
            <person name="Yang R."/>
            <person name="Briner A.E."/>
            <person name="Felis G.E."/>
            <person name="de Vos W.M."/>
            <person name="Barrangou R."/>
            <person name="Klaenhammer T.R."/>
            <person name="Caufield P.W."/>
            <person name="Cui Y."/>
            <person name="Zhang H."/>
            <person name="O'Toole P.W."/>
        </authorList>
    </citation>
    <scope>NUCLEOTIDE SEQUENCE [LARGE SCALE GENOMIC DNA]</scope>
    <source>
        <strain evidence="3 4">DSM 22408</strain>
    </source>
</reference>
<dbReference type="PANTHER" id="PTHR11851:SF134">
    <property type="entry name" value="ZINC-DEPENDENT PROTEASE"/>
    <property type="match status" value="1"/>
</dbReference>
<comment type="caution">
    <text evidence="3">The sequence shown here is derived from an EMBL/GenBank/DDBJ whole genome shotgun (WGS) entry which is preliminary data.</text>
</comment>
<dbReference type="NCBIfam" id="NF047421">
    <property type="entry name" value="YfmH_fam"/>
    <property type="match status" value="1"/>
</dbReference>
<evidence type="ECO:0000313" key="4">
    <source>
        <dbReference type="Proteomes" id="UP000051500"/>
    </source>
</evidence>
<dbReference type="InterPro" id="IPR011765">
    <property type="entry name" value="Pept_M16_N"/>
</dbReference>
<dbReference type="PANTHER" id="PTHR11851">
    <property type="entry name" value="METALLOPROTEASE"/>
    <property type="match status" value="1"/>
</dbReference>
<dbReference type="GO" id="GO:0046872">
    <property type="term" value="F:metal ion binding"/>
    <property type="evidence" value="ECO:0007669"/>
    <property type="project" value="InterPro"/>
</dbReference>
<dbReference type="OrthoDB" id="9811314at2"/>
<dbReference type="Proteomes" id="UP000051500">
    <property type="component" value="Unassembled WGS sequence"/>
</dbReference>
<dbReference type="Gene3D" id="3.30.830.10">
    <property type="entry name" value="Metalloenzyme, LuxS/M16 peptidase-like"/>
    <property type="match status" value="2"/>
</dbReference>
<evidence type="ECO:0000259" key="1">
    <source>
        <dbReference type="Pfam" id="PF00675"/>
    </source>
</evidence>
<dbReference type="Pfam" id="PF00675">
    <property type="entry name" value="Peptidase_M16"/>
    <property type="match status" value="1"/>
</dbReference>
<name>A0A0R2KNS2_9LACO</name>
<proteinExistence type="predicted"/>
<gene>
    <name evidence="3" type="ORF">IV53_GL001034</name>
</gene>
<evidence type="ECO:0000313" key="3">
    <source>
        <dbReference type="EMBL" id="KRN89061.1"/>
    </source>
</evidence>
<dbReference type="SUPFAM" id="SSF63411">
    <property type="entry name" value="LuxS/MPP-like metallohydrolase"/>
    <property type="match status" value="2"/>
</dbReference>
<dbReference type="InterPro" id="IPR011249">
    <property type="entry name" value="Metalloenz_LuxS/M16"/>
</dbReference>
<dbReference type="PATRIC" id="fig|1122146.4.peg.1069"/>
<evidence type="ECO:0000259" key="2">
    <source>
        <dbReference type="Pfam" id="PF05193"/>
    </source>
</evidence>
<keyword evidence="4" id="KW-1185">Reference proteome</keyword>
<dbReference type="RefSeq" id="WP_027107461.1">
    <property type="nucleotide sequence ID" value="NZ_JQBZ01000025.1"/>
</dbReference>
<dbReference type="Pfam" id="PF05193">
    <property type="entry name" value="Peptidase_M16_C"/>
    <property type="match status" value="1"/>
</dbReference>
<dbReference type="STRING" id="1122146.IV53_GL001034"/>
<accession>A0A0R2KNS2</accession>